<dbReference type="PATRIC" id="fig|1197325.3.peg.326"/>
<accession>I6YLC7</accession>
<proteinExistence type="predicted"/>
<dbReference type="InterPro" id="IPR038078">
    <property type="entry name" value="PhoU-like_sf"/>
</dbReference>
<dbReference type="OrthoDB" id="396599at2"/>
<dbReference type="RefSeq" id="WP_014849804.1">
    <property type="nucleotide sequence ID" value="NC_018149.1"/>
</dbReference>
<dbReference type="HOGENOM" id="CLU_1092761_0_0_14"/>
<dbReference type="KEGG" id="mwe:WEN_01495"/>
<keyword evidence="2" id="KW-1185">Reference proteome</keyword>
<dbReference type="Gene3D" id="1.20.58.220">
    <property type="entry name" value="Phosphate transport system protein phou homolog 2, domain 2"/>
    <property type="match status" value="1"/>
</dbReference>
<evidence type="ECO:0000313" key="2">
    <source>
        <dbReference type="Proteomes" id="UP000009005"/>
    </source>
</evidence>
<reference evidence="1 2" key="1">
    <citation type="journal article" date="2012" name="J. Bacteriol.">
        <title>Complete genome sequence of Mycoplasma wenyonii strain Massachusetts.</title>
        <authorList>
            <person name="Dos Santos A.P."/>
            <person name="Guimaraes A.M."/>
            <person name="do Nascimento N.C."/>
            <person name="Sanmiguel P.J."/>
            <person name="Messick J.B."/>
        </authorList>
    </citation>
    <scope>NUCLEOTIDE SEQUENCE [LARGE SCALE GENOMIC DNA]</scope>
    <source>
        <strain evidence="1 2">Massachusetts</strain>
    </source>
</reference>
<gene>
    <name evidence="1" type="ordered locus">WEN_01495</name>
</gene>
<name>I6YLC7_MYCWM</name>
<evidence type="ECO:0000313" key="1">
    <source>
        <dbReference type="EMBL" id="AFN65094.1"/>
    </source>
</evidence>
<protein>
    <submittedName>
        <fullName evidence="1">Phosphate transporter protein PhoU</fullName>
    </submittedName>
</protein>
<dbReference type="SUPFAM" id="SSF109755">
    <property type="entry name" value="PhoU-like"/>
    <property type="match status" value="1"/>
</dbReference>
<dbReference type="Proteomes" id="UP000009005">
    <property type="component" value="Chromosome"/>
</dbReference>
<dbReference type="AlphaFoldDB" id="I6YLC7"/>
<dbReference type="STRING" id="1197325.WEN_01495"/>
<sequence>MPINKELLELSIKECYSNFLDYLRLVNSFIKSSLSFWEGELEWDDIEKIEAKSNNYYCKHLLDLEWHCTKNTPSNTKLRFFLAVLLSIKDLERCCDYLYSISKIALQDEEKKLKDIVLNSELWKLILSYFQNIYFLFRDSEGKIHQEVFQKILVEKADLQEKIFSLSKQLNKELLYVWGSNVLQSVTTKPMSDLAQLELMEELLTTSKLLQHIIVKTDRFLDHAFNIVENFYYIKNQEIQLNCNNLSLLGERVIE</sequence>
<dbReference type="EMBL" id="CP003703">
    <property type="protein sequence ID" value="AFN65094.1"/>
    <property type="molecule type" value="Genomic_DNA"/>
</dbReference>
<organism evidence="1 2">
    <name type="scientific">Mycoplasma wenyonii (strain Massachusetts)</name>
    <name type="common">Eperythrozoon wenyonii</name>
    <dbReference type="NCBI Taxonomy" id="1197325"/>
    <lineage>
        <taxon>Bacteria</taxon>
        <taxon>Bacillati</taxon>
        <taxon>Mycoplasmatota</taxon>
        <taxon>Mollicutes</taxon>
        <taxon>Mycoplasmataceae</taxon>
        <taxon>Mycoplasma</taxon>
    </lineage>
</organism>